<evidence type="ECO:0000256" key="1">
    <source>
        <dbReference type="SAM" id="Coils"/>
    </source>
</evidence>
<protein>
    <submittedName>
        <fullName evidence="3">Uncharacterized protein</fullName>
    </submittedName>
</protein>
<dbReference type="Proteomes" id="UP001310594">
    <property type="component" value="Unassembled WGS sequence"/>
</dbReference>
<dbReference type="EMBL" id="JAVRQU010000009">
    <property type="protein sequence ID" value="KAK5699041.1"/>
    <property type="molecule type" value="Genomic_DNA"/>
</dbReference>
<feature type="coiled-coil region" evidence="1">
    <location>
        <begin position="84"/>
        <end position="160"/>
    </location>
</feature>
<evidence type="ECO:0000313" key="3">
    <source>
        <dbReference type="EMBL" id="KAK5699041.1"/>
    </source>
</evidence>
<comment type="caution">
    <text evidence="3">The sequence shown here is derived from an EMBL/GenBank/DDBJ whole genome shotgun (WGS) entry which is preliminary data.</text>
</comment>
<gene>
    <name evidence="3" type="ORF">LTR97_006690</name>
</gene>
<accession>A0AAN7ZTU7</accession>
<reference evidence="3" key="1">
    <citation type="submission" date="2023-08" db="EMBL/GenBank/DDBJ databases">
        <title>Black Yeasts Isolated from many extreme environments.</title>
        <authorList>
            <person name="Coleine C."/>
            <person name="Stajich J.E."/>
            <person name="Selbmann L."/>
        </authorList>
    </citation>
    <scope>NUCLEOTIDE SEQUENCE</scope>
    <source>
        <strain evidence="3">CCFEE 5810</strain>
    </source>
</reference>
<organism evidence="3 4">
    <name type="scientific">Elasticomyces elasticus</name>
    <dbReference type="NCBI Taxonomy" id="574655"/>
    <lineage>
        <taxon>Eukaryota</taxon>
        <taxon>Fungi</taxon>
        <taxon>Dikarya</taxon>
        <taxon>Ascomycota</taxon>
        <taxon>Pezizomycotina</taxon>
        <taxon>Dothideomycetes</taxon>
        <taxon>Dothideomycetidae</taxon>
        <taxon>Mycosphaerellales</taxon>
        <taxon>Teratosphaeriaceae</taxon>
        <taxon>Elasticomyces</taxon>
    </lineage>
</organism>
<evidence type="ECO:0000313" key="4">
    <source>
        <dbReference type="Proteomes" id="UP001310594"/>
    </source>
</evidence>
<proteinExistence type="predicted"/>
<name>A0AAN7ZTU7_9PEZI</name>
<evidence type="ECO:0000256" key="2">
    <source>
        <dbReference type="SAM" id="MobiDB-lite"/>
    </source>
</evidence>
<dbReference type="AlphaFoldDB" id="A0AAN7ZTU7"/>
<feature type="region of interest" description="Disordered" evidence="2">
    <location>
        <begin position="222"/>
        <end position="242"/>
    </location>
</feature>
<sequence length="309" mass="33517">MAGDALVIAADLMAAAHAFTGEHAQEQRDTIVELYGAIKADRKEAATAKEEAKKAAKIVAGQNNGTSDELELLREQHTLALEAAKTHSEEARAAIQEIATVNEQAKTAAAEIIRLRAERDQARRDVFAEREKIGRLEWEAGRLRRERDGLRQEVHALRQQNSSGSTTSEPTRVLEMPVREIAIAQASATMAPTTASKLTTAEAQTVIHQYPKGKTLDWLAGPNLPSSGVHRPSTKANPRSPQRSVKMQAWARQRANAASVTNAALLATEPYGATTALLTTIRHVYTVFAKFRSASQLSVSVCISVNGIL</sequence>
<keyword evidence="1" id="KW-0175">Coiled coil</keyword>